<keyword evidence="3 6" id="KW-0812">Transmembrane</keyword>
<comment type="caution">
    <text evidence="8">The sequence shown here is derived from an EMBL/GenBank/DDBJ whole genome shotgun (WGS) entry which is preliminary data.</text>
</comment>
<dbReference type="GO" id="GO:0005886">
    <property type="term" value="C:plasma membrane"/>
    <property type="evidence" value="ECO:0007669"/>
    <property type="project" value="UniProtKB-SubCell"/>
</dbReference>
<feature type="transmembrane region" description="Helical" evidence="6">
    <location>
        <begin position="6"/>
        <end position="30"/>
    </location>
</feature>
<dbReference type="Proteomes" id="UP000325291">
    <property type="component" value="Unassembled WGS sequence"/>
</dbReference>
<evidence type="ECO:0000256" key="3">
    <source>
        <dbReference type="ARBA" id="ARBA00022692"/>
    </source>
</evidence>
<evidence type="ECO:0000313" key="9">
    <source>
        <dbReference type="Proteomes" id="UP000325291"/>
    </source>
</evidence>
<proteinExistence type="predicted"/>
<dbReference type="Gene3D" id="1.20.81.30">
    <property type="entry name" value="Type II secretion system (T2SS), domain F"/>
    <property type="match status" value="1"/>
</dbReference>
<feature type="transmembrane region" description="Helical" evidence="6">
    <location>
        <begin position="123"/>
        <end position="142"/>
    </location>
</feature>
<feature type="transmembrane region" description="Helical" evidence="6">
    <location>
        <begin position="299"/>
        <end position="317"/>
    </location>
</feature>
<dbReference type="InterPro" id="IPR042094">
    <property type="entry name" value="T2SS_GspF_sf"/>
</dbReference>
<accession>A0A5A9Z5L3</accession>
<dbReference type="InterPro" id="IPR018076">
    <property type="entry name" value="T2SS_GspF_dom"/>
</dbReference>
<evidence type="ECO:0000256" key="2">
    <source>
        <dbReference type="ARBA" id="ARBA00022475"/>
    </source>
</evidence>
<evidence type="ECO:0000313" key="8">
    <source>
        <dbReference type="EMBL" id="KAA0912245.1"/>
    </source>
</evidence>
<dbReference type="EMBL" id="VINQ01000015">
    <property type="protein sequence ID" value="KAA0912245.1"/>
    <property type="molecule type" value="Genomic_DNA"/>
</dbReference>
<dbReference type="PANTHER" id="PTHR35007:SF1">
    <property type="entry name" value="PILUS ASSEMBLY PROTEIN"/>
    <property type="match status" value="1"/>
</dbReference>
<evidence type="ECO:0000256" key="4">
    <source>
        <dbReference type="ARBA" id="ARBA00022989"/>
    </source>
</evidence>
<name>A0A5A9Z5L3_9RHOB</name>
<gene>
    <name evidence="8" type="ORF">FLO80_16685</name>
</gene>
<feature type="transmembrane region" description="Helical" evidence="6">
    <location>
        <begin position="99"/>
        <end position="117"/>
    </location>
</feature>
<feature type="transmembrane region" description="Helical" evidence="6">
    <location>
        <begin position="267"/>
        <end position="287"/>
    </location>
</feature>
<comment type="subcellular location">
    <subcellularLocation>
        <location evidence="1">Cell membrane</location>
        <topology evidence="1">Multi-pass membrane protein</topology>
    </subcellularLocation>
</comment>
<organism evidence="8 9">
    <name type="scientific">Aquicoccus porphyridii</name>
    <dbReference type="NCBI Taxonomy" id="1852029"/>
    <lineage>
        <taxon>Bacteria</taxon>
        <taxon>Pseudomonadati</taxon>
        <taxon>Pseudomonadota</taxon>
        <taxon>Alphaproteobacteria</taxon>
        <taxon>Rhodobacterales</taxon>
        <taxon>Paracoccaceae</taxon>
        <taxon>Aquicoccus</taxon>
    </lineage>
</organism>
<keyword evidence="5 6" id="KW-0472">Membrane</keyword>
<keyword evidence="9" id="KW-1185">Reference proteome</keyword>
<evidence type="ECO:0000259" key="7">
    <source>
        <dbReference type="Pfam" id="PF00482"/>
    </source>
</evidence>
<protein>
    <recommendedName>
        <fullName evidence="7">Type II secretion system protein GspF domain-containing protein</fullName>
    </recommendedName>
</protein>
<evidence type="ECO:0000256" key="5">
    <source>
        <dbReference type="ARBA" id="ARBA00023136"/>
    </source>
</evidence>
<keyword evidence="4 6" id="KW-1133">Transmembrane helix</keyword>
<sequence length="326" mass="35812">MTLNWILPTAFLLGALLLLAAATLSVVGFARHRRERLLARYETGGDASPDGPATLITPADSIDVSLRRPAPHVEWLQWIRQRDLRHLYSWLMLLDRGEATLFVICWATLAIPSALLLGLPSPIAIAGALIVTSIAWITVYRFRRQKRINAIADSVPEALDILVRSLRVGAPFTRALLLVGESMSGPIAEECATTAREISFGHDLVIALHDLAERCKNQDLHFLATAVAIQQSSGGNLAEILERLAVICRGRQQLKRKVNALTSEARWSGKVLSAFPIVAAGGIFLLSPGYFDDIAQSEYFIPLLVTVGVLLFANIIFMRSMLKIED</sequence>
<reference evidence="8 9" key="1">
    <citation type="submission" date="2019-07" db="EMBL/GenBank/DDBJ databases">
        <title>Aquicoccus porphyridii gen. nov., sp. nov., isolated from a small marine red alga, Porphyridium marinum.</title>
        <authorList>
            <person name="Liu L."/>
        </authorList>
    </citation>
    <scope>NUCLEOTIDE SEQUENCE [LARGE SCALE GENOMIC DNA]</scope>
    <source>
        <strain evidence="8 9">L1 8-17</strain>
    </source>
</reference>
<dbReference type="PANTHER" id="PTHR35007">
    <property type="entry name" value="INTEGRAL MEMBRANE PROTEIN-RELATED"/>
    <property type="match status" value="1"/>
</dbReference>
<feature type="domain" description="Type II secretion system protein GspF" evidence="7">
    <location>
        <begin position="159"/>
        <end position="266"/>
    </location>
</feature>
<dbReference type="AlphaFoldDB" id="A0A5A9Z5L3"/>
<evidence type="ECO:0000256" key="1">
    <source>
        <dbReference type="ARBA" id="ARBA00004651"/>
    </source>
</evidence>
<dbReference type="RefSeq" id="WP_111367673.1">
    <property type="nucleotide sequence ID" value="NZ_VINQ01000015.1"/>
</dbReference>
<keyword evidence="2" id="KW-1003">Cell membrane</keyword>
<dbReference type="Pfam" id="PF00482">
    <property type="entry name" value="T2SSF"/>
    <property type="match status" value="1"/>
</dbReference>
<evidence type="ECO:0000256" key="6">
    <source>
        <dbReference type="SAM" id="Phobius"/>
    </source>
</evidence>